<dbReference type="HOGENOM" id="CLU_045011_13_3_4"/>
<name>E6V2M9_VARPE</name>
<dbReference type="PRINTS" id="PR00413">
    <property type="entry name" value="HADHALOGNASE"/>
</dbReference>
<dbReference type="STRING" id="595537.Varpa_2650"/>
<keyword evidence="1" id="KW-0378">Hydrolase</keyword>
<dbReference type="NCBIfam" id="TIGR01509">
    <property type="entry name" value="HAD-SF-IA-v3"/>
    <property type="match status" value="1"/>
</dbReference>
<dbReference type="SUPFAM" id="SSF56784">
    <property type="entry name" value="HAD-like"/>
    <property type="match status" value="1"/>
</dbReference>
<dbReference type="SFLD" id="SFLDG01129">
    <property type="entry name" value="C1.5:_HAD__Beta-PGM__Phosphata"/>
    <property type="match status" value="1"/>
</dbReference>
<dbReference type="Gene3D" id="3.40.50.1000">
    <property type="entry name" value="HAD superfamily/HAD-like"/>
    <property type="match status" value="1"/>
</dbReference>
<dbReference type="InterPro" id="IPR023198">
    <property type="entry name" value="PGP-like_dom2"/>
</dbReference>
<protein>
    <submittedName>
        <fullName evidence="1">HAD-superfamily hydrolase, subfamily IA, variant 3</fullName>
    </submittedName>
</protein>
<dbReference type="Gene3D" id="1.10.150.240">
    <property type="entry name" value="Putative phosphatase, domain 2"/>
    <property type="match status" value="1"/>
</dbReference>
<evidence type="ECO:0000313" key="2">
    <source>
        <dbReference type="Proteomes" id="UP000008917"/>
    </source>
</evidence>
<dbReference type="PANTHER" id="PTHR18901:SF38">
    <property type="entry name" value="PSEUDOURIDINE-5'-PHOSPHATASE"/>
    <property type="match status" value="1"/>
</dbReference>
<dbReference type="EMBL" id="CP002417">
    <property type="protein sequence ID" value="ADU36849.1"/>
    <property type="molecule type" value="Genomic_DNA"/>
</dbReference>
<dbReference type="GO" id="GO:0016787">
    <property type="term" value="F:hydrolase activity"/>
    <property type="evidence" value="ECO:0007669"/>
    <property type="project" value="UniProtKB-KW"/>
</dbReference>
<sequence length="241" mass="25762">MNATNPSPSSSSSLRAVVFDMDGVLIDTEIVWQRVREDFAESIGARWTTEDQESTMGTNTAAWSRIMVERLQLRERNGMDEAAIAREIVGRMLAQYQRHLPLRAGAIEAVRMAARSHTVALATGSPAELARYVLEASGLAPLMQAVVCGDDVEHGKPAPDIYLLALSRIGVAPHAAVGIEDSANGLRSLKAAGMAAIAAPGPDYPLSAEALALADLRIDTMQALTPELLQQAHANSARTPR</sequence>
<dbReference type="InterPro" id="IPR036412">
    <property type="entry name" value="HAD-like_sf"/>
</dbReference>
<proteinExistence type="predicted"/>
<dbReference type="PANTHER" id="PTHR18901">
    <property type="entry name" value="2-DEOXYGLUCOSE-6-PHOSPHATE PHOSPHATASE 2"/>
    <property type="match status" value="1"/>
</dbReference>
<dbReference type="KEGG" id="vpe:Varpa_2650"/>
<dbReference type="OrthoDB" id="5293434at2"/>
<evidence type="ECO:0000313" key="1">
    <source>
        <dbReference type="EMBL" id="ADU36849.1"/>
    </source>
</evidence>
<dbReference type="Proteomes" id="UP000008917">
    <property type="component" value="Chromosome"/>
</dbReference>
<dbReference type="RefSeq" id="WP_013541079.1">
    <property type="nucleotide sequence ID" value="NC_014931.1"/>
</dbReference>
<reference evidence="2" key="1">
    <citation type="submission" date="2010-12" db="EMBL/GenBank/DDBJ databases">
        <title>Complete sequence of Variovorax paradoxus EPS.</title>
        <authorList>
            <consortium name="US DOE Joint Genome Institute"/>
            <person name="Lucas S."/>
            <person name="Copeland A."/>
            <person name="Lapidus A."/>
            <person name="Cheng J.-F."/>
            <person name="Goodwin L."/>
            <person name="Pitluck S."/>
            <person name="Teshima H."/>
            <person name="Detter J.C."/>
            <person name="Han C."/>
            <person name="Tapia R."/>
            <person name="Land M."/>
            <person name="Hauser L."/>
            <person name="Kyrpides N."/>
            <person name="Ivanova N."/>
            <person name="Ovchinnikova G."/>
            <person name="Orwin P."/>
            <person name="Han J.-I.G."/>
            <person name="Woyke T."/>
        </authorList>
    </citation>
    <scope>NUCLEOTIDE SEQUENCE [LARGE SCALE GENOMIC DNA]</scope>
    <source>
        <strain evidence="2">EPS</strain>
    </source>
</reference>
<dbReference type="SFLD" id="SFLDS00003">
    <property type="entry name" value="Haloacid_Dehalogenase"/>
    <property type="match status" value="1"/>
</dbReference>
<dbReference type="AlphaFoldDB" id="E6V2M9"/>
<organism evidence="1 2">
    <name type="scientific">Variovorax paradoxus (strain EPS)</name>
    <dbReference type="NCBI Taxonomy" id="595537"/>
    <lineage>
        <taxon>Bacteria</taxon>
        <taxon>Pseudomonadati</taxon>
        <taxon>Pseudomonadota</taxon>
        <taxon>Betaproteobacteria</taxon>
        <taxon>Burkholderiales</taxon>
        <taxon>Comamonadaceae</taxon>
        <taxon>Variovorax</taxon>
    </lineage>
</organism>
<dbReference type="eggNOG" id="COG0637">
    <property type="taxonomic scope" value="Bacteria"/>
</dbReference>
<dbReference type="Pfam" id="PF00702">
    <property type="entry name" value="Hydrolase"/>
    <property type="match status" value="1"/>
</dbReference>
<accession>E6V2M9</accession>
<dbReference type="InterPro" id="IPR006439">
    <property type="entry name" value="HAD-SF_hydro_IA"/>
</dbReference>
<dbReference type="InterPro" id="IPR023214">
    <property type="entry name" value="HAD_sf"/>
</dbReference>
<reference evidence="1 2" key="2">
    <citation type="journal article" date="2013" name="Genome Announc.">
        <title>Genome of the Root-Associated Plant Growth-Promoting Bacterium Variovorax paradoxus Strain EPS.</title>
        <authorList>
            <person name="Han J.I."/>
            <person name="Spain J.C."/>
            <person name="Leadbetter J.R."/>
            <person name="Ovchinnikova G."/>
            <person name="Goodwin L.A."/>
            <person name="Han C.S."/>
            <person name="Woyke T."/>
            <person name="Davenport K.W."/>
            <person name="Orwin P.M."/>
        </authorList>
    </citation>
    <scope>NUCLEOTIDE SEQUENCE [LARGE SCALE GENOMIC DNA]</scope>
    <source>
        <strain evidence="1 2">EPS</strain>
    </source>
</reference>
<gene>
    <name evidence="1" type="ordered locus">Varpa_2650</name>
</gene>